<name>A0ABU1JDF2_9MICC</name>
<dbReference type="Proteomes" id="UP001185069">
    <property type="component" value="Unassembled WGS sequence"/>
</dbReference>
<comment type="caution">
    <text evidence="1">The sequence shown here is derived from an EMBL/GenBank/DDBJ whole genome shotgun (WGS) entry which is preliminary data.</text>
</comment>
<evidence type="ECO:0000313" key="1">
    <source>
        <dbReference type="EMBL" id="MDR6269911.1"/>
    </source>
</evidence>
<dbReference type="EMBL" id="JAVDQF010000001">
    <property type="protein sequence ID" value="MDR6269911.1"/>
    <property type="molecule type" value="Genomic_DNA"/>
</dbReference>
<gene>
    <name evidence="1" type="ORF">JOE69_002149</name>
</gene>
<reference evidence="1 2" key="1">
    <citation type="submission" date="2023-07" db="EMBL/GenBank/DDBJ databases">
        <title>Sequencing the genomes of 1000 actinobacteria strains.</title>
        <authorList>
            <person name="Klenk H.-P."/>
        </authorList>
    </citation>
    <scope>NUCLEOTIDE SEQUENCE [LARGE SCALE GENOMIC DNA]</scope>
    <source>
        <strain evidence="1 2">DSM 14555</strain>
    </source>
</reference>
<accession>A0ABU1JDF2</accession>
<sequence>MAGVKVKLNPNFERDLMKLAQGAINDTATKYQRMFDSLSREYAGQPVSVIKPVLRGHWRRLGGSISDPELTEYATRISDGTRIVMKT</sequence>
<proteinExistence type="predicted"/>
<organism evidence="1 2">
    <name type="scientific">Arthrobacter russicus</name>
    <dbReference type="NCBI Taxonomy" id="172040"/>
    <lineage>
        <taxon>Bacteria</taxon>
        <taxon>Bacillati</taxon>
        <taxon>Actinomycetota</taxon>
        <taxon>Actinomycetes</taxon>
        <taxon>Micrococcales</taxon>
        <taxon>Micrococcaceae</taxon>
        <taxon>Arthrobacter</taxon>
    </lineage>
</organism>
<keyword evidence="2" id="KW-1185">Reference proteome</keyword>
<protein>
    <submittedName>
        <fullName evidence="1">Uncharacterized protein</fullName>
    </submittedName>
</protein>
<evidence type="ECO:0000313" key="2">
    <source>
        <dbReference type="Proteomes" id="UP001185069"/>
    </source>
</evidence>
<dbReference type="RefSeq" id="WP_309798615.1">
    <property type="nucleotide sequence ID" value="NZ_BAAAHY010000005.1"/>
</dbReference>